<evidence type="ECO:0000256" key="1">
    <source>
        <dbReference type="SAM" id="MobiDB-lite"/>
    </source>
</evidence>
<reference evidence="2" key="1">
    <citation type="submission" date="2019-05" db="EMBL/GenBank/DDBJ databases">
        <authorList>
            <person name="Piombo E."/>
        </authorList>
    </citation>
    <scope>NUCLEOTIDE SEQUENCE</scope>
    <source>
        <strain evidence="2">C2S</strain>
    </source>
</reference>
<accession>A0A2H3RR76</accession>
<dbReference type="Proteomes" id="UP000760494">
    <property type="component" value="Unassembled WGS sequence"/>
</dbReference>
<gene>
    <name evidence="2" type="ORF">C2S_2295</name>
</gene>
<proteinExistence type="predicted"/>
<sequence>MFSPKLEDSSLIDKPSSERSDKDGDVDHLMHVQQLILLWQVSPYVIMCNISDIVGTIIVRDSVTVFDTLSGAVRDETALVAVCIPSSCPCASATASTTSSA</sequence>
<feature type="region of interest" description="Disordered" evidence="1">
    <location>
        <begin position="1"/>
        <end position="24"/>
    </location>
</feature>
<evidence type="ECO:0000313" key="3">
    <source>
        <dbReference type="Proteomes" id="UP000760494"/>
    </source>
</evidence>
<comment type="caution">
    <text evidence="2">The sequence shown here is derived from an EMBL/GenBank/DDBJ whole genome shotgun (WGS) entry which is preliminary data.</text>
</comment>
<dbReference type="EMBL" id="CABFJX010000396">
    <property type="protein sequence ID" value="VTT79112.1"/>
    <property type="molecule type" value="Genomic_DNA"/>
</dbReference>
<protein>
    <submittedName>
        <fullName evidence="2">Uncharacterized protein</fullName>
    </submittedName>
</protein>
<feature type="compositionally biased region" description="Basic and acidic residues" evidence="1">
    <location>
        <begin position="15"/>
        <end position="24"/>
    </location>
</feature>
<organism evidence="2 3">
    <name type="scientific">Fusarium fujikuroi</name>
    <name type="common">Bakanae and foot rot disease fungus</name>
    <name type="synonym">Gibberella fujikuroi</name>
    <dbReference type="NCBI Taxonomy" id="5127"/>
    <lineage>
        <taxon>Eukaryota</taxon>
        <taxon>Fungi</taxon>
        <taxon>Dikarya</taxon>
        <taxon>Ascomycota</taxon>
        <taxon>Pezizomycotina</taxon>
        <taxon>Sordariomycetes</taxon>
        <taxon>Hypocreomycetidae</taxon>
        <taxon>Hypocreales</taxon>
        <taxon>Nectriaceae</taxon>
        <taxon>Fusarium</taxon>
        <taxon>Fusarium fujikuroi species complex</taxon>
    </lineage>
</organism>
<name>A0A2H3RR76_FUSFU</name>
<dbReference type="AlphaFoldDB" id="A0A2H3RR76"/>
<evidence type="ECO:0000313" key="2">
    <source>
        <dbReference type="EMBL" id="VTT79112.1"/>
    </source>
</evidence>